<dbReference type="RefSeq" id="WP_151543718.1">
    <property type="nucleotide sequence ID" value="NZ_WBMR01000114.1"/>
</dbReference>
<feature type="region of interest" description="Disordered" evidence="1">
    <location>
        <begin position="1"/>
        <end position="44"/>
    </location>
</feature>
<reference evidence="2 3" key="1">
    <citation type="submission" date="2019-09" db="EMBL/GenBank/DDBJ databases">
        <title>Actinomadura physcomitrii sp. nov., a novel actinomycete isolated from moss [Physcomitrium sphaericum (Ludw) Fuernr].</title>
        <authorList>
            <person name="Liu C."/>
            <person name="Zhuang X."/>
        </authorList>
    </citation>
    <scope>NUCLEOTIDE SEQUENCE [LARGE SCALE GENOMIC DNA]</scope>
    <source>
        <strain evidence="2 3">CYP1-1B</strain>
    </source>
</reference>
<dbReference type="Proteomes" id="UP000483004">
    <property type="component" value="Unassembled WGS sequence"/>
</dbReference>
<proteinExistence type="predicted"/>
<feature type="region of interest" description="Disordered" evidence="1">
    <location>
        <begin position="503"/>
        <end position="525"/>
    </location>
</feature>
<feature type="compositionally biased region" description="Basic and acidic residues" evidence="1">
    <location>
        <begin position="1"/>
        <end position="10"/>
    </location>
</feature>
<name>A0A6L3VL72_9ACTN</name>
<keyword evidence="3" id="KW-1185">Reference proteome</keyword>
<dbReference type="AlphaFoldDB" id="A0A6L3VL72"/>
<dbReference type="OrthoDB" id="4955412at2"/>
<feature type="compositionally biased region" description="Basic and acidic residues" evidence="1">
    <location>
        <begin position="507"/>
        <end position="525"/>
    </location>
</feature>
<feature type="compositionally biased region" description="Basic and acidic residues" evidence="1">
    <location>
        <begin position="27"/>
        <end position="39"/>
    </location>
</feature>
<gene>
    <name evidence="2" type="ORF">F9B16_30760</name>
</gene>
<evidence type="ECO:0000313" key="3">
    <source>
        <dbReference type="Proteomes" id="UP000483004"/>
    </source>
</evidence>
<organism evidence="2 3">
    <name type="scientific">Actinomadura montaniterrae</name>
    <dbReference type="NCBI Taxonomy" id="1803903"/>
    <lineage>
        <taxon>Bacteria</taxon>
        <taxon>Bacillati</taxon>
        <taxon>Actinomycetota</taxon>
        <taxon>Actinomycetes</taxon>
        <taxon>Streptosporangiales</taxon>
        <taxon>Thermomonosporaceae</taxon>
        <taxon>Actinomadura</taxon>
    </lineage>
</organism>
<protein>
    <recommendedName>
        <fullName evidence="4">ATP-binding protein</fullName>
    </recommendedName>
</protein>
<comment type="caution">
    <text evidence="2">The sequence shown here is derived from an EMBL/GenBank/DDBJ whole genome shotgun (WGS) entry which is preliminary data.</text>
</comment>
<sequence>MSEKAKRDFAEAATGAVADETEELVEQAEKTKKGKKGGDQDNETQAQKLLKIALERYRFGRDEVGKPFAVPLEGSGVVRYFDKGQGELLNELAREFYRAHGKPPATNSLNEARGVLAGIAMEVDPEPVALRVGRESGPSRGIVIDLGDADERAVIVRPGSWEIVDKSPILFRRTKATMPFPEPRKGGTFDGIGELLNVSQRDLDLLLAYVVVSFIPEIQHAVLYINGEQGTGKSDLTKMLVTLMDPTSVPLRKKPRDDKDWSSAANASWVVPLENMSKIPEWLSDDLCRAVSGDGVIERQLYTNDDIAIRAFKRVIVLNGIEVLGIRPDLADRMFMVTLAPIPPEERRSEAAIAEDFSALRGSVFGAILDCLGNVLEVMESGRHITKKAPRLADFAHALRAVDLVWGDTKTLQRFWNLQRQQARGIAEGDSLTVVLKMIVASHKGHWRGTPDQLLTEVQDTATRFGKSSGIPQSPHSLGHALTRLSPPLREAGWSVTRPRSNGVRYVDLRAPEEAPKEEEGKDRP</sequence>
<evidence type="ECO:0000256" key="1">
    <source>
        <dbReference type="SAM" id="MobiDB-lite"/>
    </source>
</evidence>
<evidence type="ECO:0008006" key="4">
    <source>
        <dbReference type="Google" id="ProtNLM"/>
    </source>
</evidence>
<evidence type="ECO:0000313" key="2">
    <source>
        <dbReference type="EMBL" id="KAB2372050.1"/>
    </source>
</evidence>
<dbReference type="EMBL" id="WBMR01000114">
    <property type="protein sequence ID" value="KAB2372050.1"/>
    <property type="molecule type" value="Genomic_DNA"/>
</dbReference>
<accession>A0A6L3VL72</accession>